<keyword evidence="2" id="KW-0732">Signal</keyword>
<dbReference type="Pfam" id="PF01042">
    <property type="entry name" value="Ribonuc_L-PSP"/>
    <property type="match status" value="3"/>
</dbReference>
<feature type="signal peptide" evidence="2">
    <location>
        <begin position="1"/>
        <end position="18"/>
    </location>
</feature>
<evidence type="ECO:0000313" key="3">
    <source>
        <dbReference type="EMBL" id="CAE4630964.1"/>
    </source>
</evidence>
<reference evidence="3" key="1">
    <citation type="submission" date="2021-01" db="EMBL/GenBank/DDBJ databases">
        <authorList>
            <person name="Corre E."/>
            <person name="Pelletier E."/>
            <person name="Niang G."/>
            <person name="Scheremetjew M."/>
            <person name="Finn R."/>
            <person name="Kale V."/>
            <person name="Holt S."/>
            <person name="Cochrane G."/>
            <person name="Meng A."/>
            <person name="Brown T."/>
            <person name="Cohen L."/>
        </authorList>
    </citation>
    <scope>NUCLEOTIDE SEQUENCE</scope>
    <source>
        <strain evidence="3">CCMP3105</strain>
    </source>
</reference>
<dbReference type="InterPro" id="IPR006175">
    <property type="entry name" value="YjgF/YER057c/UK114"/>
</dbReference>
<dbReference type="GO" id="GO:0019239">
    <property type="term" value="F:deaminase activity"/>
    <property type="evidence" value="ECO:0007669"/>
    <property type="project" value="TreeGrafter"/>
</dbReference>
<accession>A0A7S4S1N2</accession>
<evidence type="ECO:0000256" key="2">
    <source>
        <dbReference type="SAM" id="SignalP"/>
    </source>
</evidence>
<feature type="chain" id="PRO_5030589578" evidence="2">
    <location>
        <begin position="19"/>
        <end position="433"/>
    </location>
</feature>
<dbReference type="InterPro" id="IPR035959">
    <property type="entry name" value="RutC-like_sf"/>
</dbReference>
<dbReference type="PROSITE" id="PS01094">
    <property type="entry name" value="UPF0076"/>
    <property type="match status" value="2"/>
</dbReference>
<dbReference type="PANTHER" id="PTHR11803">
    <property type="entry name" value="2-IMINOBUTANOATE/2-IMINOPROPANOATE DEAMINASE RIDA"/>
    <property type="match status" value="1"/>
</dbReference>
<name>A0A7S4S1N2_9DINO</name>
<dbReference type="SUPFAM" id="SSF55298">
    <property type="entry name" value="YjgF-like"/>
    <property type="match status" value="3"/>
</dbReference>
<evidence type="ECO:0000256" key="1">
    <source>
        <dbReference type="ARBA" id="ARBA00010552"/>
    </source>
</evidence>
<dbReference type="CDD" id="cd00448">
    <property type="entry name" value="YjgF_YER057c_UK114_family"/>
    <property type="match status" value="3"/>
</dbReference>
<dbReference type="PANTHER" id="PTHR11803:SF58">
    <property type="entry name" value="PROTEIN HMF1-RELATED"/>
    <property type="match status" value="1"/>
</dbReference>
<dbReference type="Gene3D" id="3.30.1330.40">
    <property type="entry name" value="RutC-like"/>
    <property type="match status" value="3"/>
</dbReference>
<dbReference type="AlphaFoldDB" id="A0A7S4S1N2"/>
<comment type="similarity">
    <text evidence="1">Belongs to the RutC family.</text>
</comment>
<sequence length="433" mass="44697">MASLAACVLLTLAAGCAGAPPRSFAAPGWFAMAPTREVVRVRGWPSGPMPLSFAIKAGGTVYASGLAGFDMRAKRLVPGGVAAETAQALRNLEEVMTAAGGSLHGVAGCSVLLRNMSRDFQAMNRAYAAFWPEEPPSRVAVQVGALQGEASVEIQCTAAMPGYGRSVVHVPGIPELKGFPLSLGVQADGMVYASGMQGMDIPTKRLVDGGAAAETKKTLENIDAILKAAGSGLDRSVSCEVSLRSMGDFGAMNAAYSAFWQQGGYPSRVAVQVADLAGKAAVEIRCLAAGQGLRREVVSVPGWPGLHGFPLSMGTVAGEVVYASGMQGMDMQAGKLVPGGVAEETRQALENARAVFAAAGARLEDALLCEVSLRDIKDVQAMNEAYARFWPKDPPARFCVQAAGLAGRAAVEVRCLGLRASVSGPGAAAEVLI</sequence>
<gene>
    <name evidence="3" type="ORF">AMON00008_LOCUS43342</name>
</gene>
<dbReference type="InterPro" id="IPR019897">
    <property type="entry name" value="RidA_CS"/>
</dbReference>
<dbReference type="EMBL" id="HBNR01061537">
    <property type="protein sequence ID" value="CAE4630964.1"/>
    <property type="molecule type" value="Transcribed_RNA"/>
</dbReference>
<organism evidence="3">
    <name type="scientific">Alexandrium monilatum</name>
    <dbReference type="NCBI Taxonomy" id="311494"/>
    <lineage>
        <taxon>Eukaryota</taxon>
        <taxon>Sar</taxon>
        <taxon>Alveolata</taxon>
        <taxon>Dinophyceae</taxon>
        <taxon>Gonyaulacales</taxon>
        <taxon>Pyrocystaceae</taxon>
        <taxon>Alexandrium</taxon>
    </lineage>
</organism>
<proteinExistence type="inferred from homology"/>
<protein>
    <submittedName>
        <fullName evidence="3">Uncharacterized protein</fullName>
    </submittedName>
</protein>
<dbReference type="GO" id="GO:0005829">
    <property type="term" value="C:cytosol"/>
    <property type="evidence" value="ECO:0007669"/>
    <property type="project" value="TreeGrafter"/>
</dbReference>